<evidence type="ECO:0000313" key="2">
    <source>
        <dbReference type="EMBL" id="XBH04981.1"/>
    </source>
</evidence>
<organism evidence="2">
    <name type="scientific">Singulisphaera sp. Ch08</name>
    <dbReference type="NCBI Taxonomy" id="3120278"/>
    <lineage>
        <taxon>Bacteria</taxon>
        <taxon>Pseudomonadati</taxon>
        <taxon>Planctomycetota</taxon>
        <taxon>Planctomycetia</taxon>
        <taxon>Isosphaerales</taxon>
        <taxon>Isosphaeraceae</taxon>
        <taxon>Singulisphaera</taxon>
    </lineage>
</organism>
<dbReference type="AlphaFoldDB" id="A0AAU7CK16"/>
<dbReference type="EC" id="2.1.-.-" evidence="2"/>
<dbReference type="Pfam" id="PF13649">
    <property type="entry name" value="Methyltransf_25"/>
    <property type="match status" value="1"/>
</dbReference>
<evidence type="ECO:0000259" key="1">
    <source>
        <dbReference type="Pfam" id="PF13649"/>
    </source>
</evidence>
<dbReference type="EMBL" id="CP155447">
    <property type="protein sequence ID" value="XBH04981.1"/>
    <property type="molecule type" value="Genomic_DNA"/>
</dbReference>
<keyword evidence="2" id="KW-0808">Transferase</keyword>
<sequence>MSTSLVYRNSFTYELVMRLLYRRHYLARFEAVAQLIPAEASVLDLCCGPGTLFDRHLRAKGVRYTGLDCNPGFIARIKRLGGEGQGAVCDVGRLESFPQSDYVIMQASLYHFLPDVESLLNRMEQAARRAVIVAEPIRNLATGSNRWLATLASRQTNAGLGSQPTRFTEAMLDHLFASRTAHPFRSFLIPGGREKVYVVEVGRDEPGSASWNINPASPSQ</sequence>
<name>A0AAU7CK16_9BACT</name>
<gene>
    <name evidence="2" type="ORF">V5E97_02875</name>
</gene>
<dbReference type="Gene3D" id="3.40.50.150">
    <property type="entry name" value="Vaccinia Virus protein VP39"/>
    <property type="match status" value="1"/>
</dbReference>
<keyword evidence="2" id="KW-0489">Methyltransferase</keyword>
<reference evidence="2" key="1">
    <citation type="submission" date="2024-05" db="EMBL/GenBank/DDBJ databases">
        <title>Planctomycetes of the genus Singulisphaera possess chitinolytic capabilities.</title>
        <authorList>
            <person name="Ivanova A."/>
        </authorList>
    </citation>
    <scope>NUCLEOTIDE SEQUENCE</scope>
    <source>
        <strain evidence="2">Ch08T</strain>
    </source>
</reference>
<dbReference type="CDD" id="cd02440">
    <property type="entry name" value="AdoMet_MTases"/>
    <property type="match status" value="1"/>
</dbReference>
<dbReference type="GO" id="GO:0032259">
    <property type="term" value="P:methylation"/>
    <property type="evidence" value="ECO:0007669"/>
    <property type="project" value="UniProtKB-KW"/>
</dbReference>
<dbReference type="InterPro" id="IPR041698">
    <property type="entry name" value="Methyltransf_25"/>
</dbReference>
<feature type="domain" description="Methyltransferase" evidence="1">
    <location>
        <begin position="42"/>
        <end position="126"/>
    </location>
</feature>
<dbReference type="RefSeq" id="WP_406697788.1">
    <property type="nucleotide sequence ID" value="NZ_CP155447.1"/>
</dbReference>
<dbReference type="InterPro" id="IPR029063">
    <property type="entry name" value="SAM-dependent_MTases_sf"/>
</dbReference>
<accession>A0AAU7CK16</accession>
<dbReference type="SUPFAM" id="SSF53335">
    <property type="entry name" value="S-adenosyl-L-methionine-dependent methyltransferases"/>
    <property type="match status" value="1"/>
</dbReference>
<protein>
    <submittedName>
        <fullName evidence="2">Class I SAM-dependent methyltransferase</fullName>
        <ecNumber evidence="2">2.1.-.-</ecNumber>
    </submittedName>
</protein>
<dbReference type="GO" id="GO:0008168">
    <property type="term" value="F:methyltransferase activity"/>
    <property type="evidence" value="ECO:0007669"/>
    <property type="project" value="UniProtKB-KW"/>
</dbReference>
<proteinExistence type="predicted"/>